<evidence type="ECO:0000256" key="1">
    <source>
        <dbReference type="SAM" id="Coils"/>
    </source>
</evidence>
<evidence type="ECO:0000313" key="3">
    <source>
        <dbReference type="Proteomes" id="UP000571128"/>
    </source>
</evidence>
<comment type="caution">
    <text evidence="2">The sequence shown here is derived from an EMBL/GenBank/DDBJ whole genome shotgun (WGS) entry which is preliminary data.</text>
</comment>
<protein>
    <submittedName>
        <fullName evidence="2">Uncharacterized protein</fullName>
    </submittedName>
</protein>
<dbReference type="RefSeq" id="WP_185363515.1">
    <property type="nucleotide sequence ID" value="NZ_JAARPY010000020.1"/>
</dbReference>
<sequence>MKIKWKDVVSILIIVISLSLWWSKTQDVEVLQDKVLTQKTRISQQQTTIQALEKKNDSLKKEKTEEKQESNYDTKMQSLLEKNKEALQAYFSYSSIEARDQVVNRYLTAELQKESQEAEENHDHEQGEISSILEDHETFMSQQGNVFKTYNDSHVRVSSQGEEQELHIAATFTWKNESGNWLISLAHFQVIE</sequence>
<gene>
    <name evidence="2" type="ORF">HB844_13650</name>
</gene>
<dbReference type="Proteomes" id="UP000571128">
    <property type="component" value="Unassembled WGS sequence"/>
</dbReference>
<dbReference type="EMBL" id="JAARPY010000020">
    <property type="protein sequence ID" value="MBC1399903.1"/>
    <property type="molecule type" value="Genomic_DNA"/>
</dbReference>
<name>A0A841YI63_9LIST</name>
<keyword evidence="1" id="KW-0175">Coiled coil</keyword>
<evidence type="ECO:0000313" key="2">
    <source>
        <dbReference type="EMBL" id="MBC1399903.1"/>
    </source>
</evidence>
<dbReference type="AlphaFoldDB" id="A0A841YI63"/>
<feature type="coiled-coil region" evidence="1">
    <location>
        <begin position="42"/>
        <end position="69"/>
    </location>
</feature>
<organism evidence="2 3">
    <name type="scientific">Listeria fleischmannii</name>
    <dbReference type="NCBI Taxonomy" id="1069827"/>
    <lineage>
        <taxon>Bacteria</taxon>
        <taxon>Bacillati</taxon>
        <taxon>Bacillota</taxon>
        <taxon>Bacilli</taxon>
        <taxon>Bacillales</taxon>
        <taxon>Listeriaceae</taxon>
        <taxon>Listeria</taxon>
    </lineage>
</organism>
<proteinExistence type="predicted"/>
<accession>A0A841YI63</accession>
<reference evidence="2 3" key="1">
    <citation type="submission" date="2020-03" db="EMBL/GenBank/DDBJ databases">
        <title>Soil Listeria distribution.</title>
        <authorList>
            <person name="Liao J."/>
            <person name="Wiedmann M."/>
        </authorList>
    </citation>
    <scope>NUCLEOTIDE SEQUENCE [LARGE SCALE GENOMIC DNA]</scope>
    <source>
        <strain evidence="2 3">FSL L7-1645</strain>
    </source>
</reference>